<dbReference type="InterPro" id="IPR050268">
    <property type="entry name" value="NADH-dep_flavin_reductase"/>
</dbReference>
<proteinExistence type="predicted"/>
<protein>
    <submittedName>
        <fullName evidence="4">Flavin reductase family protein</fullName>
        <ecNumber evidence="4">1.-.-.-</ecNumber>
    </submittedName>
</protein>
<dbReference type="PANTHER" id="PTHR30466:SF1">
    <property type="entry name" value="FMN REDUCTASE (NADH) RUTF"/>
    <property type="match status" value="1"/>
</dbReference>
<dbReference type="Pfam" id="PF01613">
    <property type="entry name" value="Flavin_Reduct"/>
    <property type="match status" value="1"/>
</dbReference>
<accession>A0ABV1WVC8</accession>
<dbReference type="SMART" id="SM00903">
    <property type="entry name" value="Flavin_Reduct"/>
    <property type="match status" value="1"/>
</dbReference>
<dbReference type="InterPro" id="IPR012349">
    <property type="entry name" value="Split_barrel_FMN-bd"/>
</dbReference>
<sequence>MSETTDRDHIRQHIALIDEASLEPGLSADGFREAFRNHAGGVAVVTADAGRGPVALTATSVISVSATPPLLVFSVSALSSATPTILESSSLVVHLLGAGQVDLARLCATSGADRFADTAAWTRLPTGEPHFVAAPVSIRGAIAATFAAGASTLVVVNATHAHYAPTNDALSDALRPLVYHNRTWHQLSELPELVDPHLFSKERRTPHGRAEDHHREHAAGQDRLHDR</sequence>
<keyword evidence="1 4" id="KW-0560">Oxidoreductase</keyword>
<organism evidence="4 5">
    <name type="scientific">Streptomyces hyaluromycini</name>
    <dbReference type="NCBI Taxonomy" id="1377993"/>
    <lineage>
        <taxon>Bacteria</taxon>
        <taxon>Bacillati</taxon>
        <taxon>Actinomycetota</taxon>
        <taxon>Actinomycetes</taxon>
        <taxon>Kitasatosporales</taxon>
        <taxon>Streptomycetaceae</taxon>
        <taxon>Streptomyces</taxon>
    </lineage>
</organism>
<keyword evidence="5" id="KW-1185">Reference proteome</keyword>
<feature type="region of interest" description="Disordered" evidence="2">
    <location>
        <begin position="204"/>
        <end position="227"/>
    </location>
</feature>
<dbReference type="SUPFAM" id="SSF50475">
    <property type="entry name" value="FMN-binding split barrel"/>
    <property type="match status" value="1"/>
</dbReference>
<dbReference type="Proteomes" id="UP001474181">
    <property type="component" value="Unassembled WGS sequence"/>
</dbReference>
<evidence type="ECO:0000313" key="4">
    <source>
        <dbReference type="EMBL" id="MER7180680.1"/>
    </source>
</evidence>
<name>A0ABV1WVC8_9ACTN</name>
<dbReference type="InterPro" id="IPR002563">
    <property type="entry name" value="Flavin_Rdtase-like_dom"/>
</dbReference>
<dbReference type="GO" id="GO:0016491">
    <property type="term" value="F:oxidoreductase activity"/>
    <property type="evidence" value="ECO:0007669"/>
    <property type="project" value="UniProtKB-KW"/>
</dbReference>
<feature type="domain" description="Flavin reductase like" evidence="3">
    <location>
        <begin position="35"/>
        <end position="186"/>
    </location>
</feature>
<evidence type="ECO:0000256" key="2">
    <source>
        <dbReference type="SAM" id="MobiDB-lite"/>
    </source>
</evidence>
<gene>
    <name evidence="4" type="ORF">ABT404_14565</name>
</gene>
<reference evidence="4 5" key="1">
    <citation type="submission" date="2024-06" db="EMBL/GenBank/DDBJ databases">
        <title>The Natural Products Discovery Center: Release of the First 8490 Sequenced Strains for Exploring Actinobacteria Biosynthetic Diversity.</title>
        <authorList>
            <person name="Kalkreuter E."/>
            <person name="Kautsar S.A."/>
            <person name="Yang D."/>
            <person name="Bader C.D."/>
            <person name="Teijaro C.N."/>
            <person name="Fluegel L."/>
            <person name="Davis C.M."/>
            <person name="Simpson J.R."/>
            <person name="Lauterbach L."/>
            <person name="Steele A.D."/>
            <person name="Gui C."/>
            <person name="Meng S."/>
            <person name="Li G."/>
            <person name="Viehrig K."/>
            <person name="Ye F."/>
            <person name="Su P."/>
            <person name="Kiefer A.F."/>
            <person name="Nichols A."/>
            <person name="Cepeda A.J."/>
            <person name="Yan W."/>
            <person name="Fan B."/>
            <person name="Jiang Y."/>
            <person name="Adhikari A."/>
            <person name="Zheng C.-J."/>
            <person name="Schuster L."/>
            <person name="Cowan T.M."/>
            <person name="Smanski M.J."/>
            <person name="Chevrette M.G."/>
            <person name="De Carvalho L.P.S."/>
            <person name="Shen B."/>
        </authorList>
    </citation>
    <scope>NUCLEOTIDE SEQUENCE [LARGE SCALE GENOMIC DNA]</scope>
    <source>
        <strain evidence="4 5">NPDC000234</strain>
    </source>
</reference>
<evidence type="ECO:0000259" key="3">
    <source>
        <dbReference type="SMART" id="SM00903"/>
    </source>
</evidence>
<evidence type="ECO:0000313" key="5">
    <source>
        <dbReference type="Proteomes" id="UP001474181"/>
    </source>
</evidence>
<dbReference type="Gene3D" id="2.30.110.10">
    <property type="entry name" value="Electron Transport, Fmn-binding Protein, Chain A"/>
    <property type="match status" value="1"/>
</dbReference>
<dbReference type="RefSeq" id="WP_350780909.1">
    <property type="nucleotide sequence ID" value="NZ_JBEPEK010000085.1"/>
</dbReference>
<dbReference type="PANTHER" id="PTHR30466">
    <property type="entry name" value="FLAVIN REDUCTASE"/>
    <property type="match status" value="1"/>
</dbReference>
<comment type="caution">
    <text evidence="4">The sequence shown here is derived from an EMBL/GenBank/DDBJ whole genome shotgun (WGS) entry which is preliminary data.</text>
</comment>
<dbReference type="EC" id="1.-.-.-" evidence="4"/>
<dbReference type="EMBL" id="JBEPEK010000085">
    <property type="protein sequence ID" value="MER7180680.1"/>
    <property type="molecule type" value="Genomic_DNA"/>
</dbReference>
<evidence type="ECO:0000256" key="1">
    <source>
        <dbReference type="ARBA" id="ARBA00023002"/>
    </source>
</evidence>